<dbReference type="EMBL" id="JAUOZU010000009">
    <property type="protein sequence ID" value="MDO6965175.1"/>
    <property type="molecule type" value="Genomic_DNA"/>
</dbReference>
<keyword evidence="1" id="KW-1133">Transmembrane helix</keyword>
<keyword evidence="1" id="KW-0812">Transmembrane</keyword>
<feature type="transmembrane region" description="Helical" evidence="1">
    <location>
        <begin position="26"/>
        <end position="46"/>
    </location>
</feature>
<reference evidence="2" key="1">
    <citation type="journal article" date="2015" name="Int. J. Syst. Evol. Microbiol.">
        <title>Rhizobium alvei sp. nov., isolated from a freshwater river.</title>
        <authorList>
            <person name="Sheu S.Y."/>
            <person name="Huang H.W."/>
            <person name="Young C.C."/>
            <person name="Chen W.M."/>
        </authorList>
    </citation>
    <scope>NUCLEOTIDE SEQUENCE</scope>
    <source>
        <strain evidence="2">TNR-22</strain>
    </source>
</reference>
<feature type="transmembrane region" description="Helical" evidence="1">
    <location>
        <begin position="52"/>
        <end position="75"/>
    </location>
</feature>
<sequence>MQQRLRNPDMIWLLFSPSGRLSRRTYGLALCLWFALQGIVISQMFANEGEQTALALWTLALVGIILGWILSSLMLTVKRMHDLGLPGYWALLLALPVIGLVTMIALIFMPSDGPNHYGLFPDAPGRDW</sequence>
<dbReference type="PANTHER" id="PTHR34980">
    <property type="entry name" value="INNER MEMBRANE PROTEIN-RELATED-RELATED"/>
    <property type="match status" value="1"/>
</dbReference>
<evidence type="ECO:0000256" key="1">
    <source>
        <dbReference type="SAM" id="Phobius"/>
    </source>
</evidence>
<reference evidence="2" key="2">
    <citation type="submission" date="2023-07" db="EMBL/GenBank/DDBJ databases">
        <authorList>
            <person name="Shen H."/>
        </authorList>
    </citation>
    <scope>NUCLEOTIDE SEQUENCE</scope>
    <source>
        <strain evidence="2">TNR-22</strain>
    </source>
</reference>
<keyword evidence="1" id="KW-0472">Membrane</keyword>
<dbReference type="PANTHER" id="PTHR34980:SF3">
    <property type="entry name" value="BLR8105 PROTEIN"/>
    <property type="match status" value="1"/>
</dbReference>
<keyword evidence="3" id="KW-1185">Reference proteome</keyword>
<feature type="transmembrane region" description="Helical" evidence="1">
    <location>
        <begin position="87"/>
        <end position="109"/>
    </location>
</feature>
<dbReference type="Proteomes" id="UP001174932">
    <property type="component" value="Unassembled WGS sequence"/>
</dbReference>
<protein>
    <submittedName>
        <fullName evidence="2">DUF805 domain-containing protein</fullName>
    </submittedName>
</protein>
<evidence type="ECO:0000313" key="3">
    <source>
        <dbReference type="Proteomes" id="UP001174932"/>
    </source>
</evidence>
<dbReference type="Pfam" id="PF05656">
    <property type="entry name" value="DUF805"/>
    <property type="match status" value="1"/>
</dbReference>
<name>A0ABT8YN67_9HYPH</name>
<dbReference type="InterPro" id="IPR008523">
    <property type="entry name" value="DUF805"/>
</dbReference>
<proteinExistence type="predicted"/>
<comment type="caution">
    <text evidence="2">The sequence shown here is derived from an EMBL/GenBank/DDBJ whole genome shotgun (WGS) entry which is preliminary data.</text>
</comment>
<accession>A0ABT8YN67</accession>
<dbReference type="RefSeq" id="WP_304377106.1">
    <property type="nucleotide sequence ID" value="NZ_JAUOZU010000009.1"/>
</dbReference>
<gene>
    <name evidence="2" type="ORF">Q4481_14500</name>
</gene>
<organism evidence="2 3">
    <name type="scientific">Rhizobium alvei</name>
    <dbReference type="NCBI Taxonomy" id="1132659"/>
    <lineage>
        <taxon>Bacteria</taxon>
        <taxon>Pseudomonadati</taxon>
        <taxon>Pseudomonadota</taxon>
        <taxon>Alphaproteobacteria</taxon>
        <taxon>Hyphomicrobiales</taxon>
        <taxon>Rhizobiaceae</taxon>
        <taxon>Rhizobium/Agrobacterium group</taxon>
        <taxon>Rhizobium</taxon>
    </lineage>
</organism>
<evidence type="ECO:0000313" key="2">
    <source>
        <dbReference type="EMBL" id="MDO6965175.1"/>
    </source>
</evidence>